<dbReference type="AlphaFoldDB" id="A0A834JQ38"/>
<reference evidence="2" key="1">
    <citation type="journal article" date="2020" name="G3 (Bethesda)">
        <title>High-Quality Assemblies for Three Invasive Social Wasps from the &lt;i&gt;Vespula&lt;/i&gt; Genus.</title>
        <authorList>
            <person name="Harrop T.W.R."/>
            <person name="Guhlin J."/>
            <person name="McLaughlin G.M."/>
            <person name="Permina E."/>
            <person name="Stockwell P."/>
            <person name="Gilligan J."/>
            <person name="Le Lec M.F."/>
            <person name="Gruber M.A.M."/>
            <person name="Quinn O."/>
            <person name="Lovegrove M."/>
            <person name="Duncan E.J."/>
            <person name="Remnant E.J."/>
            <person name="Van Eeckhoven J."/>
            <person name="Graham B."/>
            <person name="Knapp R.A."/>
            <person name="Langford K.W."/>
            <person name="Kronenberg Z."/>
            <person name="Press M.O."/>
            <person name="Eacker S.M."/>
            <person name="Wilson-Rankin E.E."/>
            <person name="Purcell J."/>
            <person name="Lester P.J."/>
            <person name="Dearden P.K."/>
        </authorList>
    </citation>
    <scope>NUCLEOTIDE SEQUENCE</scope>
    <source>
        <strain evidence="2">Volc-1</strain>
    </source>
</reference>
<comment type="caution">
    <text evidence="2">The sequence shown here is derived from an EMBL/GenBank/DDBJ whole genome shotgun (WGS) entry which is preliminary data.</text>
</comment>
<evidence type="ECO:0000313" key="2">
    <source>
        <dbReference type="EMBL" id="KAF7392454.1"/>
    </source>
</evidence>
<dbReference type="Proteomes" id="UP000600918">
    <property type="component" value="Unassembled WGS sequence"/>
</dbReference>
<evidence type="ECO:0000313" key="3">
    <source>
        <dbReference type="Proteomes" id="UP000600918"/>
    </source>
</evidence>
<sequence length="103" mass="12317">MNFYELQVERKKNDYCAIENEIKTIENELGQQAIQQKTLISLSFLREPAIFYNLQIRFQSFGFIYIAASLCSLLILIMNYLYTGIIRYGYIEVKLWEIWNLMN</sequence>
<keyword evidence="1" id="KW-0812">Transmembrane</keyword>
<accession>A0A834JQ38</accession>
<gene>
    <name evidence="2" type="ORF">H0235_017453</name>
</gene>
<protein>
    <submittedName>
        <fullName evidence="2">Uncharacterized protein</fullName>
    </submittedName>
</protein>
<keyword evidence="3" id="KW-1185">Reference proteome</keyword>
<evidence type="ECO:0000256" key="1">
    <source>
        <dbReference type="SAM" id="Phobius"/>
    </source>
</evidence>
<proteinExistence type="predicted"/>
<organism evidence="2 3">
    <name type="scientific">Vespula pensylvanica</name>
    <name type="common">Western yellow jacket</name>
    <name type="synonym">Wasp</name>
    <dbReference type="NCBI Taxonomy" id="30213"/>
    <lineage>
        <taxon>Eukaryota</taxon>
        <taxon>Metazoa</taxon>
        <taxon>Ecdysozoa</taxon>
        <taxon>Arthropoda</taxon>
        <taxon>Hexapoda</taxon>
        <taxon>Insecta</taxon>
        <taxon>Pterygota</taxon>
        <taxon>Neoptera</taxon>
        <taxon>Endopterygota</taxon>
        <taxon>Hymenoptera</taxon>
        <taxon>Apocrita</taxon>
        <taxon>Aculeata</taxon>
        <taxon>Vespoidea</taxon>
        <taxon>Vespidae</taxon>
        <taxon>Vespinae</taxon>
        <taxon>Vespula</taxon>
    </lineage>
</organism>
<name>A0A834JQ38_VESPE</name>
<keyword evidence="1" id="KW-1133">Transmembrane helix</keyword>
<dbReference type="EMBL" id="JACSDY010000022">
    <property type="protein sequence ID" value="KAF7392454.1"/>
    <property type="molecule type" value="Genomic_DNA"/>
</dbReference>
<keyword evidence="1" id="KW-0472">Membrane</keyword>
<feature type="transmembrane region" description="Helical" evidence="1">
    <location>
        <begin position="62"/>
        <end position="82"/>
    </location>
</feature>